<feature type="compositionally biased region" description="Basic and acidic residues" evidence="1">
    <location>
        <begin position="106"/>
        <end position="119"/>
    </location>
</feature>
<feature type="compositionally biased region" description="Basic and acidic residues" evidence="1">
    <location>
        <begin position="85"/>
        <end position="99"/>
    </location>
</feature>
<feature type="region of interest" description="Disordered" evidence="1">
    <location>
        <begin position="249"/>
        <end position="337"/>
    </location>
</feature>
<name>A0AAV4WU37_9ARAC</name>
<evidence type="ECO:0000256" key="1">
    <source>
        <dbReference type="SAM" id="MobiDB-lite"/>
    </source>
</evidence>
<proteinExistence type="predicted"/>
<protein>
    <submittedName>
        <fullName evidence="2">Uncharacterized protein</fullName>
    </submittedName>
</protein>
<comment type="caution">
    <text evidence="2">The sequence shown here is derived from an EMBL/GenBank/DDBJ whole genome shotgun (WGS) entry which is preliminary data.</text>
</comment>
<evidence type="ECO:0000313" key="2">
    <source>
        <dbReference type="EMBL" id="GIY86247.1"/>
    </source>
</evidence>
<reference evidence="2 3" key="1">
    <citation type="submission" date="2021-06" db="EMBL/GenBank/DDBJ databases">
        <title>Caerostris darwini draft genome.</title>
        <authorList>
            <person name="Kono N."/>
            <person name="Arakawa K."/>
        </authorList>
    </citation>
    <scope>NUCLEOTIDE SEQUENCE [LARGE SCALE GENOMIC DNA]</scope>
</reference>
<sequence>MGTRCGSCCGCCYASEDDEGPEKKDIKIDNWKDLSDPHADDGEAEKTLTNAKIAAEKAKKALEEKSDIEKSSKPKSPAESPENETESKSVDVENSETKETPTGSETENKEDSEKADLKDVKNEEGKFGCCCCKTESEEESDEENLEQELNKYYHLDSSSKNVLVYTKAVADRTRKALTTRGNLIPADEEEHRKKYVHNRMGFSPGISIEGLPGTDRSSSQISDNLVNLQLEKPDKAMKTGYQLKNAYKDGLQAKDESKEKDEIINDTVRDEEKHDDKENSVDEQEDDTKTGTKSNGLNEEDDDSNIVAADGQQSTKISEDKMDMQTAENSRKNMYGADRKLATGKSLETGLLTEYDLQSFFRLDDAHEEEKKKEEKEEKEKEDRNIFENQE</sequence>
<evidence type="ECO:0000313" key="3">
    <source>
        <dbReference type="Proteomes" id="UP001054837"/>
    </source>
</evidence>
<keyword evidence="3" id="KW-1185">Reference proteome</keyword>
<feature type="compositionally biased region" description="Basic and acidic residues" evidence="1">
    <location>
        <begin position="21"/>
        <end position="46"/>
    </location>
</feature>
<feature type="compositionally biased region" description="Basic and acidic residues" evidence="1">
    <location>
        <begin position="251"/>
        <end position="280"/>
    </location>
</feature>
<accession>A0AAV4WU37</accession>
<organism evidence="2 3">
    <name type="scientific">Caerostris darwini</name>
    <dbReference type="NCBI Taxonomy" id="1538125"/>
    <lineage>
        <taxon>Eukaryota</taxon>
        <taxon>Metazoa</taxon>
        <taxon>Ecdysozoa</taxon>
        <taxon>Arthropoda</taxon>
        <taxon>Chelicerata</taxon>
        <taxon>Arachnida</taxon>
        <taxon>Araneae</taxon>
        <taxon>Araneomorphae</taxon>
        <taxon>Entelegynae</taxon>
        <taxon>Araneoidea</taxon>
        <taxon>Araneidae</taxon>
        <taxon>Caerostris</taxon>
    </lineage>
</organism>
<gene>
    <name evidence="2" type="ORF">CDAR_123701</name>
</gene>
<dbReference type="Proteomes" id="UP001054837">
    <property type="component" value="Unassembled WGS sequence"/>
</dbReference>
<feature type="region of interest" description="Disordered" evidence="1">
    <location>
        <begin position="201"/>
        <end position="222"/>
    </location>
</feature>
<feature type="region of interest" description="Disordered" evidence="1">
    <location>
        <begin position="364"/>
        <end position="391"/>
    </location>
</feature>
<dbReference type="AlphaFoldDB" id="A0AAV4WU37"/>
<feature type="compositionally biased region" description="Basic and acidic residues" evidence="1">
    <location>
        <begin position="54"/>
        <end position="72"/>
    </location>
</feature>
<dbReference type="EMBL" id="BPLQ01015161">
    <property type="protein sequence ID" value="GIY86247.1"/>
    <property type="molecule type" value="Genomic_DNA"/>
</dbReference>
<feature type="region of interest" description="Disordered" evidence="1">
    <location>
        <begin position="16"/>
        <end position="119"/>
    </location>
</feature>